<reference evidence="2 3" key="1">
    <citation type="journal article" date="2010" name="Stand. Genomic Sci.">
        <title>Complete genome sequence of Haliangium ochraceum type strain (SMP-2).</title>
        <authorList>
            <consortium name="US DOE Joint Genome Institute (JGI-PGF)"/>
            <person name="Ivanova N."/>
            <person name="Daum C."/>
            <person name="Lang E."/>
            <person name="Abt B."/>
            <person name="Kopitz M."/>
            <person name="Saunders E."/>
            <person name="Lapidus A."/>
            <person name="Lucas S."/>
            <person name="Glavina Del Rio T."/>
            <person name="Nolan M."/>
            <person name="Tice H."/>
            <person name="Copeland A."/>
            <person name="Cheng J.F."/>
            <person name="Chen F."/>
            <person name="Bruce D."/>
            <person name="Goodwin L."/>
            <person name="Pitluck S."/>
            <person name="Mavromatis K."/>
            <person name="Pati A."/>
            <person name="Mikhailova N."/>
            <person name="Chen A."/>
            <person name="Palaniappan K."/>
            <person name="Land M."/>
            <person name="Hauser L."/>
            <person name="Chang Y.J."/>
            <person name="Jeffries C.D."/>
            <person name="Detter J.C."/>
            <person name="Brettin T."/>
            <person name="Rohde M."/>
            <person name="Goker M."/>
            <person name="Bristow J."/>
            <person name="Markowitz V."/>
            <person name="Eisen J.A."/>
            <person name="Hugenholtz P."/>
            <person name="Kyrpides N.C."/>
            <person name="Klenk H.P."/>
        </authorList>
    </citation>
    <scope>NUCLEOTIDE SEQUENCE [LARGE SCALE GENOMIC DNA]</scope>
    <source>
        <strain evidence="3">DSM 14365 / CIP 107738 / JCM 11303 / AJ 13395 / SMP-2</strain>
    </source>
</reference>
<evidence type="ECO:0000256" key="1">
    <source>
        <dbReference type="SAM" id="SignalP"/>
    </source>
</evidence>
<feature type="signal peptide" evidence="1">
    <location>
        <begin position="1"/>
        <end position="34"/>
    </location>
</feature>
<name>D0LYQ7_HALO1</name>
<keyword evidence="3" id="KW-1185">Reference proteome</keyword>
<dbReference type="KEGG" id="hoh:Hoch_5440"/>
<dbReference type="STRING" id="502025.Hoch_5440"/>
<organism evidence="2 3">
    <name type="scientific">Haliangium ochraceum (strain DSM 14365 / JCM 11303 / SMP-2)</name>
    <dbReference type="NCBI Taxonomy" id="502025"/>
    <lineage>
        <taxon>Bacteria</taxon>
        <taxon>Pseudomonadati</taxon>
        <taxon>Myxococcota</taxon>
        <taxon>Polyangia</taxon>
        <taxon>Haliangiales</taxon>
        <taxon>Kofleriaceae</taxon>
        <taxon>Haliangium</taxon>
    </lineage>
</organism>
<evidence type="ECO:0008006" key="4">
    <source>
        <dbReference type="Google" id="ProtNLM"/>
    </source>
</evidence>
<sequence>MHRSHRWYGCVRPGLAAALRSPALLALVVATASAGALSGCGEDPLQGPPADVAPPGNNIDLPEVPAFDVPGAHPDGTHSVREMRLQSAKHLNTEVQIKGFVVWIYDCVAELQGPDDDVNEIRKMVQEDPTKCQRPHFFLGDTPDTSGERSIWVVEVPRRLREDERRLLSRQERANLPDVPEVAVGDEVIVTGTWNRESPAGFANSDGLLVYSALENLSAE</sequence>
<dbReference type="AlphaFoldDB" id="D0LYQ7"/>
<feature type="chain" id="PRO_5003011787" description="Lipoprotein" evidence="1">
    <location>
        <begin position="35"/>
        <end position="220"/>
    </location>
</feature>
<accession>D0LYQ7</accession>
<dbReference type="EMBL" id="CP001804">
    <property type="protein sequence ID" value="ACY17923.1"/>
    <property type="molecule type" value="Genomic_DNA"/>
</dbReference>
<protein>
    <recommendedName>
        <fullName evidence="4">Lipoprotein</fullName>
    </recommendedName>
</protein>
<dbReference type="Proteomes" id="UP000001880">
    <property type="component" value="Chromosome"/>
</dbReference>
<gene>
    <name evidence="2" type="ordered locus">Hoch_5440</name>
</gene>
<evidence type="ECO:0000313" key="2">
    <source>
        <dbReference type="EMBL" id="ACY17923.1"/>
    </source>
</evidence>
<dbReference type="HOGENOM" id="CLU_1254482_0_0_7"/>
<keyword evidence="1" id="KW-0732">Signal</keyword>
<evidence type="ECO:0000313" key="3">
    <source>
        <dbReference type="Proteomes" id="UP000001880"/>
    </source>
</evidence>
<proteinExistence type="predicted"/>